<keyword evidence="12" id="KW-0186">Copper</keyword>
<feature type="transmembrane region" description="Helical" evidence="17">
    <location>
        <begin position="189"/>
        <end position="215"/>
    </location>
</feature>
<feature type="transmembrane region" description="Helical" evidence="17">
    <location>
        <begin position="344"/>
        <end position="368"/>
    </location>
</feature>
<keyword evidence="5 15" id="KW-0349">Heme</keyword>
<evidence type="ECO:0000256" key="1">
    <source>
        <dbReference type="ARBA" id="ARBA00004651"/>
    </source>
</evidence>
<evidence type="ECO:0000256" key="6">
    <source>
        <dbReference type="ARBA" id="ARBA00022660"/>
    </source>
</evidence>
<feature type="transmembrane region" description="Helical" evidence="17">
    <location>
        <begin position="287"/>
        <end position="306"/>
    </location>
</feature>
<evidence type="ECO:0000259" key="19">
    <source>
        <dbReference type="PROSITE" id="PS50855"/>
    </source>
</evidence>
<name>A0A4R7HYI9_9ACTN</name>
<dbReference type="SUPFAM" id="SSF81452">
    <property type="entry name" value="Cytochrome c oxidase subunit III-like"/>
    <property type="match status" value="1"/>
</dbReference>
<dbReference type="InterPro" id="IPR023616">
    <property type="entry name" value="Cyt_c_oxase-like_su1_dom"/>
</dbReference>
<feature type="transmembrane region" description="Helical" evidence="17">
    <location>
        <begin position="416"/>
        <end position="440"/>
    </location>
</feature>
<comment type="caution">
    <text evidence="20">The sequence shown here is derived from an EMBL/GenBank/DDBJ whole genome shotgun (WGS) entry which is preliminary data.</text>
</comment>
<keyword evidence="21" id="KW-1185">Reference proteome</keyword>
<keyword evidence="6 15" id="KW-0679">Respiratory chain</keyword>
<feature type="transmembrane region" description="Helical" evidence="17">
    <location>
        <begin position="758"/>
        <end position="778"/>
    </location>
</feature>
<feature type="transmembrane region" description="Helical" evidence="17">
    <location>
        <begin position="798"/>
        <end position="819"/>
    </location>
</feature>
<feature type="transmembrane region" description="Helical" evidence="17">
    <location>
        <begin position="380"/>
        <end position="404"/>
    </location>
</feature>
<evidence type="ECO:0000256" key="9">
    <source>
        <dbReference type="ARBA" id="ARBA00022982"/>
    </source>
</evidence>
<feature type="transmembrane region" description="Helical" evidence="17">
    <location>
        <begin position="65"/>
        <end position="86"/>
    </location>
</feature>
<feature type="transmembrane region" description="Helical" evidence="17">
    <location>
        <begin position="143"/>
        <end position="165"/>
    </location>
</feature>
<keyword evidence="8" id="KW-0479">Metal-binding</keyword>
<keyword evidence="3 15" id="KW-0813">Transport</keyword>
<dbReference type="OrthoDB" id="9803294at2"/>
<feature type="transmembrane region" description="Helical" evidence="17">
    <location>
        <begin position="840"/>
        <end position="861"/>
    </location>
</feature>
<evidence type="ECO:0000256" key="10">
    <source>
        <dbReference type="ARBA" id="ARBA00022989"/>
    </source>
</evidence>
<evidence type="ECO:0000256" key="7">
    <source>
        <dbReference type="ARBA" id="ARBA00022692"/>
    </source>
</evidence>
<proteinExistence type="inferred from homology"/>
<gene>
    <name evidence="20" type="ORF">BDK89_1429</name>
</gene>
<comment type="similarity">
    <text evidence="2 15">Belongs to the heme-copper respiratory oxidase family.</text>
</comment>
<keyword evidence="13 17" id="KW-0472">Membrane</keyword>
<sequence length="866" mass="94872">MSSDAPERSDATGDAANDVVDDLSTPRAASPSTVEPLDRLWDDKPGVWGFLTAVQNDAVGLRMMLTGFFFLLLGGSVDSFVMRLQLARPESELIGAELYNEMFTNHGSVTMFLVILPIFEGFAILTLPMILGAREMPFPRLGAFAYWTFLMGGLLYYSSTLFQAVPNAGWFAYVPLSGPEFSPDLNIDFWVLGLGVAEVGAIAGAIEIIIAVLKLRAPGMSLTRVPLYAWAMLITGVMILFAFTPLIVGSLLLELERGFGMQFFDPDLGGSSLLWQHLFWIFGHPEVYIQFLPATGIVSMVLPVMVGKKIAGYRWMLAAMIGIAFLSFGLWAHHMFTVGLPAVILAFFAAASMMIAIPAGVQIFSWIATIWEGRPRFNSAFLFVIGFLVTFVIGGITGVMVAAVPFDQQAHDSYFVVAHLHYVLIGGVAFPIFAGVYYWFPKHTGRMLNERLGRWNFWLLFLGVHMTFGPMHVVGLLGMPRRIYTYAEETGWGIWNLISSLGLLLIIPGLAVFCWNVVFSYRKGARAGHNPWGADSLEWALPSPPPQQGWTTVPIVKSRHPLWDQDDLHTGTEKQESLVRALASWPLNWRAVLVVRTTDGEPEEIFRVSDTSIWPLVTAMGTVGIFAAELLKLRWGALASAALIVFAVIMWNRPSPAPMTEDEEIAFEREHGVPVRAGGSLIVSRWGTGISLLFLSIGFSSFLLAYFYLRIENSVWPPAGVDDPSIWFAIVDAGLFAAAAAVLLAGRRALLRDDRRGLIAGLAGGLLVLFAAGALLVYDLATTPFAASDHAYGSIFHTLGGFVVVVTFISFVMGVVTLVDALRGRFSARRFSWVDNVSRFWVATAVFAAIGLAVLYGTPWMTSGAT</sequence>
<evidence type="ECO:0000256" key="14">
    <source>
        <dbReference type="ARBA" id="ARBA00031400"/>
    </source>
</evidence>
<feature type="transmembrane region" description="Helical" evidence="17">
    <location>
        <begin position="686"/>
        <end position="706"/>
    </location>
</feature>
<dbReference type="InterPro" id="IPR000883">
    <property type="entry name" value="Cyt_C_Oxase_1"/>
</dbReference>
<dbReference type="GO" id="GO:0020037">
    <property type="term" value="F:heme binding"/>
    <property type="evidence" value="ECO:0007669"/>
    <property type="project" value="InterPro"/>
</dbReference>
<dbReference type="GO" id="GO:0022904">
    <property type="term" value="P:respiratory electron transport chain"/>
    <property type="evidence" value="ECO:0007669"/>
    <property type="project" value="InterPro"/>
</dbReference>
<feature type="transmembrane region" description="Helical" evidence="17">
    <location>
        <begin position="726"/>
        <end position="746"/>
    </location>
</feature>
<evidence type="ECO:0000256" key="2">
    <source>
        <dbReference type="ARBA" id="ARBA00009578"/>
    </source>
</evidence>
<dbReference type="SUPFAM" id="SSF81442">
    <property type="entry name" value="Cytochrome c oxidase subunit I-like"/>
    <property type="match status" value="1"/>
</dbReference>
<dbReference type="GO" id="GO:0046872">
    <property type="term" value="F:metal ion binding"/>
    <property type="evidence" value="ECO:0007669"/>
    <property type="project" value="UniProtKB-KW"/>
</dbReference>
<evidence type="ECO:0000256" key="11">
    <source>
        <dbReference type="ARBA" id="ARBA00023004"/>
    </source>
</evidence>
<dbReference type="GO" id="GO:0009060">
    <property type="term" value="P:aerobic respiration"/>
    <property type="evidence" value="ECO:0007669"/>
    <property type="project" value="InterPro"/>
</dbReference>
<keyword evidence="11" id="KW-0408">Iron</keyword>
<dbReference type="Gene3D" id="1.20.120.80">
    <property type="entry name" value="Cytochrome c oxidase, subunit III, four-helix bundle"/>
    <property type="match status" value="1"/>
</dbReference>
<evidence type="ECO:0000259" key="18">
    <source>
        <dbReference type="PROSITE" id="PS50253"/>
    </source>
</evidence>
<protein>
    <recommendedName>
        <fullName evidence="14">Cytochrome aa3 subunit 3</fullName>
    </recommendedName>
</protein>
<feature type="transmembrane region" description="Helical" evidence="17">
    <location>
        <begin position="494"/>
        <end position="519"/>
    </location>
</feature>
<feature type="region of interest" description="Disordered" evidence="16">
    <location>
        <begin position="1"/>
        <end position="35"/>
    </location>
</feature>
<organism evidence="20 21">
    <name type="scientific">Ilumatobacter fluminis</name>
    <dbReference type="NCBI Taxonomy" id="467091"/>
    <lineage>
        <taxon>Bacteria</taxon>
        <taxon>Bacillati</taxon>
        <taxon>Actinomycetota</taxon>
        <taxon>Acidimicrobiia</taxon>
        <taxon>Acidimicrobiales</taxon>
        <taxon>Ilumatobacteraceae</taxon>
        <taxon>Ilumatobacter</taxon>
    </lineage>
</organism>
<feature type="transmembrane region" description="Helical" evidence="17">
    <location>
        <begin position="106"/>
        <end position="131"/>
    </location>
</feature>
<evidence type="ECO:0000256" key="16">
    <source>
        <dbReference type="SAM" id="MobiDB-lite"/>
    </source>
</evidence>
<dbReference type="InterPro" id="IPR013833">
    <property type="entry name" value="Cyt_c_oxidase_su3_a-hlx"/>
</dbReference>
<evidence type="ECO:0000256" key="15">
    <source>
        <dbReference type="RuleBase" id="RU000370"/>
    </source>
</evidence>
<dbReference type="InterPro" id="IPR023615">
    <property type="entry name" value="Cyt_c_Oxase_su1_BS"/>
</dbReference>
<dbReference type="RefSeq" id="WP_133868268.1">
    <property type="nucleotide sequence ID" value="NZ_SOAU01000001.1"/>
</dbReference>
<keyword evidence="9 15" id="KW-0249">Electron transport</keyword>
<evidence type="ECO:0000313" key="21">
    <source>
        <dbReference type="Proteomes" id="UP000294558"/>
    </source>
</evidence>
<dbReference type="InterPro" id="IPR000298">
    <property type="entry name" value="Cyt_c_oxidase-like_su3"/>
</dbReference>
<dbReference type="GO" id="GO:0005886">
    <property type="term" value="C:plasma membrane"/>
    <property type="evidence" value="ECO:0007669"/>
    <property type="project" value="UniProtKB-SubCell"/>
</dbReference>
<accession>A0A4R7HYI9</accession>
<dbReference type="PANTHER" id="PTHR10422">
    <property type="entry name" value="CYTOCHROME C OXIDASE SUBUNIT 1"/>
    <property type="match status" value="1"/>
</dbReference>
<feature type="domain" description="Heme-copper oxidase subunit III family profile" evidence="18">
    <location>
        <begin position="602"/>
        <end position="860"/>
    </location>
</feature>
<dbReference type="GO" id="GO:0004129">
    <property type="term" value="F:cytochrome-c oxidase activity"/>
    <property type="evidence" value="ECO:0007669"/>
    <property type="project" value="InterPro"/>
</dbReference>
<dbReference type="Gene3D" id="1.20.210.10">
    <property type="entry name" value="Cytochrome c oxidase-like, subunit I domain"/>
    <property type="match status" value="1"/>
</dbReference>
<evidence type="ECO:0000256" key="12">
    <source>
        <dbReference type="ARBA" id="ARBA00023008"/>
    </source>
</evidence>
<feature type="domain" description="Cytochrome oxidase subunit I profile" evidence="19">
    <location>
        <begin position="47"/>
        <end position="557"/>
    </location>
</feature>
<feature type="transmembrane region" description="Helical" evidence="17">
    <location>
        <begin position="227"/>
        <end position="253"/>
    </location>
</feature>
<dbReference type="EMBL" id="SOAU01000001">
    <property type="protein sequence ID" value="TDT15850.1"/>
    <property type="molecule type" value="Genomic_DNA"/>
</dbReference>
<dbReference type="Proteomes" id="UP000294558">
    <property type="component" value="Unassembled WGS sequence"/>
</dbReference>
<evidence type="ECO:0000256" key="8">
    <source>
        <dbReference type="ARBA" id="ARBA00022723"/>
    </source>
</evidence>
<keyword evidence="10 17" id="KW-1133">Transmembrane helix</keyword>
<dbReference type="PROSITE" id="PS50253">
    <property type="entry name" value="COX3"/>
    <property type="match status" value="1"/>
</dbReference>
<comment type="subcellular location">
    <subcellularLocation>
        <location evidence="1">Cell membrane</location>
        <topology evidence="1">Multi-pass membrane protein</topology>
    </subcellularLocation>
</comment>
<keyword evidence="7 15" id="KW-0812">Transmembrane</keyword>
<evidence type="ECO:0000256" key="4">
    <source>
        <dbReference type="ARBA" id="ARBA00022475"/>
    </source>
</evidence>
<dbReference type="AlphaFoldDB" id="A0A4R7HYI9"/>
<reference evidence="20 21" key="1">
    <citation type="submission" date="2019-03" db="EMBL/GenBank/DDBJ databases">
        <title>Sequencing the genomes of 1000 actinobacteria strains.</title>
        <authorList>
            <person name="Klenk H.-P."/>
        </authorList>
    </citation>
    <scope>NUCLEOTIDE SEQUENCE [LARGE SCALE GENOMIC DNA]</scope>
    <source>
        <strain evidence="20 21">DSM 18936</strain>
    </source>
</reference>
<evidence type="ECO:0000256" key="17">
    <source>
        <dbReference type="SAM" id="Phobius"/>
    </source>
</evidence>
<dbReference type="InterPro" id="IPR036927">
    <property type="entry name" value="Cyt_c_oxase-like_su1_sf"/>
</dbReference>
<dbReference type="Pfam" id="PF00115">
    <property type="entry name" value="COX1"/>
    <property type="match status" value="1"/>
</dbReference>
<feature type="compositionally biased region" description="Basic and acidic residues" evidence="16">
    <location>
        <begin position="1"/>
        <end position="11"/>
    </location>
</feature>
<keyword evidence="4" id="KW-1003">Cell membrane</keyword>
<evidence type="ECO:0000313" key="20">
    <source>
        <dbReference type="EMBL" id="TDT15850.1"/>
    </source>
</evidence>
<dbReference type="InterPro" id="IPR035973">
    <property type="entry name" value="Cyt_c_oxidase_su3-like_sf"/>
</dbReference>
<dbReference type="PRINTS" id="PR01165">
    <property type="entry name" value="CYCOXIDASEI"/>
</dbReference>
<dbReference type="PROSITE" id="PS00077">
    <property type="entry name" value="COX1_CUB"/>
    <property type="match status" value="1"/>
</dbReference>
<dbReference type="GO" id="GO:0015990">
    <property type="term" value="P:electron transport coupled proton transport"/>
    <property type="evidence" value="ECO:0007669"/>
    <property type="project" value="TreeGrafter"/>
</dbReference>
<dbReference type="PROSITE" id="PS50855">
    <property type="entry name" value="COX1"/>
    <property type="match status" value="1"/>
</dbReference>
<evidence type="ECO:0000256" key="3">
    <source>
        <dbReference type="ARBA" id="ARBA00022448"/>
    </source>
</evidence>
<feature type="transmembrane region" description="Helical" evidence="17">
    <location>
        <begin position="313"/>
        <end position="332"/>
    </location>
</feature>
<evidence type="ECO:0000256" key="13">
    <source>
        <dbReference type="ARBA" id="ARBA00023136"/>
    </source>
</evidence>
<evidence type="ECO:0000256" key="5">
    <source>
        <dbReference type="ARBA" id="ARBA00022617"/>
    </source>
</evidence>
<dbReference type="PANTHER" id="PTHR10422:SF35">
    <property type="entry name" value="CYTOCHROME BO(3) UBIQUINOL OXIDASE SUBUNIT 1"/>
    <property type="match status" value="1"/>
</dbReference>
<feature type="transmembrane region" description="Helical" evidence="17">
    <location>
        <begin position="452"/>
        <end position="474"/>
    </location>
</feature>